<dbReference type="HOGENOM" id="CLU_027666_0_0_1"/>
<evidence type="ECO:0000313" key="3">
    <source>
        <dbReference type="Proteomes" id="UP000054538"/>
    </source>
</evidence>
<name>A0A0D0DQC9_9AGAM</name>
<gene>
    <name evidence="2" type="ORF">PAXRUDRAFT_827896</name>
</gene>
<dbReference type="InParanoid" id="A0A0D0DQC9"/>
<feature type="compositionally biased region" description="Basic residues" evidence="1">
    <location>
        <begin position="548"/>
        <end position="564"/>
    </location>
</feature>
<accession>A0A0D0DQC9</accession>
<feature type="compositionally biased region" description="Basic and acidic residues" evidence="1">
    <location>
        <begin position="309"/>
        <end position="320"/>
    </location>
</feature>
<keyword evidence="3" id="KW-1185">Reference proteome</keyword>
<feature type="compositionally biased region" description="Low complexity" evidence="1">
    <location>
        <begin position="171"/>
        <end position="184"/>
    </location>
</feature>
<feature type="region of interest" description="Disordered" evidence="1">
    <location>
        <begin position="509"/>
        <end position="655"/>
    </location>
</feature>
<feature type="region of interest" description="Disordered" evidence="1">
    <location>
        <begin position="1"/>
        <end position="79"/>
    </location>
</feature>
<evidence type="ECO:0000256" key="1">
    <source>
        <dbReference type="SAM" id="MobiDB-lite"/>
    </source>
</evidence>
<evidence type="ECO:0000313" key="2">
    <source>
        <dbReference type="EMBL" id="KIK94538.1"/>
    </source>
</evidence>
<reference evidence="2 3" key="1">
    <citation type="submission" date="2014-04" db="EMBL/GenBank/DDBJ databases">
        <authorList>
            <consortium name="DOE Joint Genome Institute"/>
            <person name="Kuo A."/>
            <person name="Kohler A."/>
            <person name="Jargeat P."/>
            <person name="Nagy L.G."/>
            <person name="Floudas D."/>
            <person name="Copeland A."/>
            <person name="Barry K.W."/>
            <person name="Cichocki N."/>
            <person name="Veneault-Fourrey C."/>
            <person name="LaButti K."/>
            <person name="Lindquist E.A."/>
            <person name="Lipzen A."/>
            <person name="Lundell T."/>
            <person name="Morin E."/>
            <person name="Murat C."/>
            <person name="Sun H."/>
            <person name="Tunlid A."/>
            <person name="Henrissat B."/>
            <person name="Grigoriev I.V."/>
            <person name="Hibbett D.S."/>
            <person name="Martin F."/>
            <person name="Nordberg H.P."/>
            <person name="Cantor M.N."/>
            <person name="Hua S.X."/>
        </authorList>
    </citation>
    <scope>NUCLEOTIDE SEQUENCE [LARGE SCALE GENOMIC DNA]</scope>
    <source>
        <strain evidence="2 3">Ve08.2h10</strain>
    </source>
</reference>
<feature type="compositionally biased region" description="Low complexity" evidence="1">
    <location>
        <begin position="374"/>
        <end position="387"/>
    </location>
</feature>
<organism evidence="2 3">
    <name type="scientific">Paxillus rubicundulus Ve08.2h10</name>
    <dbReference type="NCBI Taxonomy" id="930991"/>
    <lineage>
        <taxon>Eukaryota</taxon>
        <taxon>Fungi</taxon>
        <taxon>Dikarya</taxon>
        <taxon>Basidiomycota</taxon>
        <taxon>Agaricomycotina</taxon>
        <taxon>Agaricomycetes</taxon>
        <taxon>Agaricomycetidae</taxon>
        <taxon>Boletales</taxon>
        <taxon>Paxilineae</taxon>
        <taxon>Paxillaceae</taxon>
        <taxon>Paxillus</taxon>
    </lineage>
</organism>
<feature type="region of interest" description="Disordered" evidence="1">
    <location>
        <begin position="288"/>
        <end position="327"/>
    </location>
</feature>
<feature type="compositionally biased region" description="Acidic residues" evidence="1">
    <location>
        <begin position="522"/>
        <end position="538"/>
    </location>
</feature>
<proteinExistence type="predicted"/>
<dbReference type="AlphaFoldDB" id="A0A0D0DQC9"/>
<reference evidence="3" key="2">
    <citation type="submission" date="2015-01" db="EMBL/GenBank/DDBJ databases">
        <title>Evolutionary Origins and Diversification of the Mycorrhizal Mutualists.</title>
        <authorList>
            <consortium name="DOE Joint Genome Institute"/>
            <consortium name="Mycorrhizal Genomics Consortium"/>
            <person name="Kohler A."/>
            <person name="Kuo A."/>
            <person name="Nagy L.G."/>
            <person name="Floudas D."/>
            <person name="Copeland A."/>
            <person name="Barry K.W."/>
            <person name="Cichocki N."/>
            <person name="Veneault-Fourrey C."/>
            <person name="LaButti K."/>
            <person name="Lindquist E.A."/>
            <person name="Lipzen A."/>
            <person name="Lundell T."/>
            <person name="Morin E."/>
            <person name="Murat C."/>
            <person name="Riley R."/>
            <person name="Ohm R."/>
            <person name="Sun H."/>
            <person name="Tunlid A."/>
            <person name="Henrissat B."/>
            <person name="Grigoriev I.V."/>
            <person name="Hibbett D.S."/>
            <person name="Martin F."/>
        </authorList>
    </citation>
    <scope>NUCLEOTIDE SEQUENCE [LARGE SCALE GENOMIC DNA]</scope>
    <source>
        <strain evidence="3">Ve08.2h10</strain>
    </source>
</reference>
<sequence length="655" mass="71433">MTTATARGTGDQDIILTSPSPLSPTDDSELSSHPTSASTHTTNSSPPTTPPRGRSGARYPEALSRVPLHRRGTSKTYERLEDLLREAGYKETRVFTPENERTSAAEKQENYAAGGVRGGVGAVVGFLAGLVSRPSSLSPEEDSSRRAEPQVWSPPSSPLSPAQLAEERTLHASSTLSLSHQSPSRNLHTSTRRSHVDLSTDTSRRMHSRSTNHVVQLHQSARGLPHHPHPHLRPHPHQQHGHLYVNYSSKSSTKPDTPGARAYLRHMASAPNIQPLTKHPSTSELSIRSHAYGHNRRNDTRRSRPTFTLHDEESITEHGYGRPHSRASIRNGDHEAHPPLPRNWIESVARAILSGAGAGGSAGANAGAIFSDTASTKTVSTRKTSSALSDKSNQPFRGRGATRGTRGAKPPLLCAQVQDFKAKTSEGQVCCTRVMCRSAPTSRANSRVRGGAHDDHVNTRNKGKRRQRDALPGCRSSKGKDRDADIVPSLARTSVENDEWTPRHRYLGGWGIDISPQQDGASSDDNDDEDDEDEEGELGLDRLLVPARRQHSIQSLRRHLHRPRSGALNSHGIPPSTPPRNGRLSPFGAVPPTRRQDWGDASWGTSQGRQWVGSEGDEEEGYGHVFSGSEAGTGRLSIKRRRGIPGPWAQWPRSP</sequence>
<feature type="region of interest" description="Disordered" evidence="1">
    <location>
        <begin position="134"/>
        <end position="212"/>
    </location>
</feature>
<dbReference type="EMBL" id="KN825099">
    <property type="protein sequence ID" value="KIK94538.1"/>
    <property type="molecule type" value="Genomic_DNA"/>
</dbReference>
<protein>
    <submittedName>
        <fullName evidence="2">Uncharacterized protein</fullName>
    </submittedName>
</protein>
<feature type="compositionally biased region" description="Basic and acidic residues" evidence="1">
    <location>
        <begin position="194"/>
        <end position="204"/>
    </location>
</feature>
<feature type="compositionally biased region" description="Low complexity" evidence="1">
    <location>
        <begin position="13"/>
        <end position="46"/>
    </location>
</feature>
<feature type="region of interest" description="Disordered" evidence="1">
    <location>
        <begin position="441"/>
        <end position="490"/>
    </location>
</feature>
<dbReference type="Proteomes" id="UP000054538">
    <property type="component" value="Unassembled WGS sequence"/>
</dbReference>
<feature type="region of interest" description="Disordered" evidence="1">
    <location>
        <begin position="374"/>
        <end position="407"/>
    </location>
</feature>
<feature type="compositionally biased region" description="Low complexity" evidence="1">
    <location>
        <begin position="397"/>
        <end position="407"/>
    </location>
</feature>
<dbReference type="OrthoDB" id="2536714at2759"/>